<keyword evidence="1" id="KW-1188">Viral release from host cell</keyword>
<accession>A0ABT9HJF1</accession>
<keyword evidence="2" id="KW-0472">Membrane</keyword>
<dbReference type="EMBL" id="JAVAJI010000028">
    <property type="protein sequence ID" value="MDP4545899.1"/>
    <property type="molecule type" value="Genomic_DNA"/>
</dbReference>
<evidence type="ECO:0000313" key="5">
    <source>
        <dbReference type="Proteomes" id="UP001228171"/>
    </source>
</evidence>
<feature type="transmembrane region" description="Helical" evidence="2">
    <location>
        <begin position="428"/>
        <end position="451"/>
    </location>
</feature>
<feature type="transmembrane region" description="Helical" evidence="2">
    <location>
        <begin position="471"/>
        <end position="495"/>
    </location>
</feature>
<name>A0ABT9HJF1_9GAMM</name>
<organism evidence="4 5">
    <name type="scientific">Psychrobacter faecalis</name>
    <dbReference type="NCBI Taxonomy" id="180588"/>
    <lineage>
        <taxon>Bacteria</taxon>
        <taxon>Pseudomonadati</taxon>
        <taxon>Pseudomonadota</taxon>
        <taxon>Gammaproteobacteria</taxon>
        <taxon>Moraxellales</taxon>
        <taxon>Moraxellaceae</taxon>
        <taxon>Psychrobacter</taxon>
    </lineage>
</organism>
<evidence type="ECO:0000256" key="1">
    <source>
        <dbReference type="ARBA" id="ARBA00022612"/>
    </source>
</evidence>
<protein>
    <submittedName>
        <fullName evidence="4">Phage tail tape measure protein</fullName>
    </submittedName>
</protein>
<dbReference type="PANTHER" id="PTHR37813:SF1">
    <property type="entry name" value="FELS-2 PROPHAGE PROTEIN"/>
    <property type="match status" value="1"/>
</dbReference>
<evidence type="ECO:0000256" key="2">
    <source>
        <dbReference type="SAM" id="Phobius"/>
    </source>
</evidence>
<dbReference type="RefSeq" id="WP_305936095.1">
    <property type="nucleotide sequence ID" value="NZ_JAVAJI010000028.1"/>
</dbReference>
<dbReference type="NCBIfam" id="TIGR01760">
    <property type="entry name" value="tape_meas_TP901"/>
    <property type="match status" value="1"/>
</dbReference>
<feature type="transmembrane region" description="Helical" evidence="2">
    <location>
        <begin position="507"/>
        <end position="527"/>
    </location>
</feature>
<evidence type="ECO:0000313" key="4">
    <source>
        <dbReference type="EMBL" id="MDP4545899.1"/>
    </source>
</evidence>
<dbReference type="Pfam" id="PF10145">
    <property type="entry name" value="PhageMin_Tail"/>
    <property type="match status" value="1"/>
</dbReference>
<evidence type="ECO:0000259" key="3">
    <source>
        <dbReference type="Pfam" id="PF10145"/>
    </source>
</evidence>
<comment type="caution">
    <text evidence="4">The sequence shown here is derived from an EMBL/GenBank/DDBJ whole genome shotgun (WGS) entry which is preliminary data.</text>
</comment>
<dbReference type="InterPro" id="IPR010090">
    <property type="entry name" value="Phage_tape_meas"/>
</dbReference>
<keyword evidence="2" id="KW-1133">Transmembrane helix</keyword>
<gene>
    <name evidence="4" type="ORF">Q8P09_12515</name>
</gene>
<reference evidence="4 5" key="1">
    <citation type="submission" date="2023-08" db="EMBL/GenBank/DDBJ databases">
        <authorList>
            <person name="Kumar R."/>
        </authorList>
    </citation>
    <scope>NUCLEOTIDE SEQUENCE [LARGE SCALE GENOMIC DNA]</scope>
    <source>
        <strain evidence="4 5">LUR13</strain>
    </source>
</reference>
<feature type="transmembrane region" description="Helical" evidence="2">
    <location>
        <begin position="533"/>
        <end position="560"/>
    </location>
</feature>
<feature type="domain" description="Phage tail tape measure protein" evidence="3">
    <location>
        <begin position="90"/>
        <end position="285"/>
    </location>
</feature>
<dbReference type="PANTHER" id="PTHR37813">
    <property type="entry name" value="FELS-2 PROPHAGE PROTEIN"/>
    <property type="match status" value="1"/>
</dbReference>
<keyword evidence="5" id="KW-1185">Reference proteome</keyword>
<dbReference type="Proteomes" id="UP001228171">
    <property type="component" value="Unassembled WGS sequence"/>
</dbReference>
<proteinExistence type="predicted"/>
<sequence>MASVLSRIQIIMEANTARYNNELRRARENSSTSFGQMGKSATKAAAVVGTALAGMGALSLKTAMSFETSMAEIDKTVDFASSNGLANMRKELQALTTQIPQTFEELAAVTATGGQLGIAEKDLVHFTEVMAKMGVAFDIPAQQAADSMAKIANVFQIPIENIDRLGDAINTLSNNTPATAAQLIDSLQRVGGVAKVFGLSEDATLGLTGALIAMGKPAEVASTAVNSLLTSFSTLDNATKSQLIGFEQLGLNIDDFSKLVATDGKQAIITYLEAINKLEQSKRIGTNALIIGKEFGDDITMLAGSVGVLENNWEMLGETVNTTKDYFGSMDVEFEKISATSANKMVLIKNNIDGVVASLGDAFIPALNELLLKMTPMVAIVGTWVSANPELIQQITLIGGSLVGTVFGLKLAVDGFTAAKTTVDGLKLAYAALGTTMGLTVLGLGILLATGALVYQNWDEIKRVVSENQPAFIALGVAVSALTVALIAANAPLILLKVQAAAAAVQAGVMTVATASWSVAAGVGAAATWTFNAALAVLTSPILAVVAAIALITAGGYLVVKNWAAISAGLNAEFNKIKSYVLNTVATMQAAWDRGVANTRAAIINIKNSIVTTLKELPGRMLQVGRDIVNGLIDGIKQGASGVATAIGSMASSAVAKAKSVLDIRSPSRVMKKVGEQTAEGMALGIKKGKKAVVTEAQRMAQQAIQAVEDGINSFRKRVALFGDNSELSSLLYDINNGKYKGASDARINEYVKQATALQHLESQLKATNAVQKRFDEWQGQRDKLRSGATNLIRGRFDQFGKDKISAGENLQSMLSGLESSTPMGKIQAEYDARNKIIEQYEQTHTDMVETANNARIASDQAYMDAKRDLMLTQNEALFGDLAGFAKSFVGEQSGIYRALFAVEKGFAIAQSAMAIQQSVAKAMAVGFPQNIPIIGQAVMQGAEIVSNIKSISMPVGQAHDGIASVPREGTWVLDKNERVVKADDNKKLSRFLDNSEGSKPNVNVNVAVTMDGNSSVESNSAYGKQVGQGIAAVVVSEVRKMMRPNGEIDRRYAKR</sequence>
<keyword evidence="2" id="KW-0812">Transmembrane</keyword>